<evidence type="ECO:0000313" key="5">
    <source>
        <dbReference type="Proteomes" id="UP000183868"/>
    </source>
</evidence>
<protein>
    <submittedName>
        <fullName evidence="3">Dinitrogenase iron-molybdenum cofactor biosynthesis protein</fullName>
    </submittedName>
    <submittedName>
        <fullName evidence="2">Putative Fe-Mo cluster-binding protein, NifX family</fullName>
    </submittedName>
</protein>
<proteinExistence type="predicted"/>
<evidence type="ECO:0000259" key="1">
    <source>
        <dbReference type="Pfam" id="PF02579"/>
    </source>
</evidence>
<sequence>MKVAFTAQGNGWYEKVDLRFGRGRGFFVVDTNNEETRFIDNASNVEAAHGAGTSAAQIIINAGIDVLVTGHVGPKAGSVLKSAGIKVYSTEGNITLKDAYRLFKEGKLKEQEL</sequence>
<evidence type="ECO:0000313" key="2">
    <source>
        <dbReference type="EMBL" id="APF18765.1"/>
    </source>
</evidence>
<dbReference type="PANTHER" id="PTHR42983:SF1">
    <property type="entry name" value="IRON-MOLYBDENUM PROTEIN"/>
    <property type="match status" value="1"/>
</dbReference>
<dbReference type="PANTHER" id="PTHR42983">
    <property type="entry name" value="DINITROGENASE IRON-MOLYBDENUM COFACTOR PROTEIN-RELATED"/>
    <property type="match status" value="1"/>
</dbReference>
<gene>
    <name evidence="2" type="ORF">Cabys_2016</name>
    <name evidence="3" type="ORF">Calab_3138</name>
</gene>
<dbReference type="AlphaFoldDB" id="H1XUB8"/>
<reference evidence="2 5" key="2">
    <citation type="submission" date="2016-11" db="EMBL/GenBank/DDBJ databases">
        <title>Genomic analysis of Caldithrix abyssi and proposal of a novel bacterial phylum Caldithrichaeota.</title>
        <authorList>
            <person name="Kublanov I."/>
            <person name="Sigalova O."/>
            <person name="Gavrilov S."/>
            <person name="Lebedinsky A."/>
            <person name="Ivanova N."/>
            <person name="Daum C."/>
            <person name="Reddy T."/>
            <person name="Klenk H.P."/>
            <person name="Goker M."/>
            <person name="Reva O."/>
            <person name="Miroshnichenko M."/>
            <person name="Kyprides N."/>
            <person name="Woyke T."/>
            <person name="Gelfand M."/>
        </authorList>
    </citation>
    <scope>NUCLEOTIDE SEQUENCE [LARGE SCALE GENOMIC DNA]</scope>
    <source>
        <strain evidence="2 5">LF13</strain>
    </source>
</reference>
<dbReference type="CDD" id="cd00851">
    <property type="entry name" value="MTH1175"/>
    <property type="match status" value="1"/>
</dbReference>
<dbReference type="OrthoDB" id="9807451at2"/>
<dbReference type="InParanoid" id="H1XUB8"/>
<reference evidence="3 4" key="1">
    <citation type="submission" date="2011-09" db="EMBL/GenBank/DDBJ databases">
        <title>The permanent draft genome of Caldithrix abyssi DSM 13497.</title>
        <authorList>
            <consortium name="US DOE Joint Genome Institute (JGI-PGF)"/>
            <person name="Lucas S."/>
            <person name="Han J."/>
            <person name="Lapidus A."/>
            <person name="Bruce D."/>
            <person name="Goodwin L."/>
            <person name="Pitluck S."/>
            <person name="Peters L."/>
            <person name="Kyrpides N."/>
            <person name="Mavromatis K."/>
            <person name="Ivanova N."/>
            <person name="Mikhailova N."/>
            <person name="Chertkov O."/>
            <person name="Detter J.C."/>
            <person name="Tapia R."/>
            <person name="Han C."/>
            <person name="Land M."/>
            <person name="Hauser L."/>
            <person name="Markowitz V."/>
            <person name="Cheng J.-F."/>
            <person name="Hugenholtz P."/>
            <person name="Woyke T."/>
            <person name="Wu D."/>
            <person name="Spring S."/>
            <person name="Brambilla E."/>
            <person name="Klenk H.-P."/>
            <person name="Eisen J.A."/>
        </authorList>
    </citation>
    <scope>NUCLEOTIDE SEQUENCE [LARGE SCALE GENOMIC DNA]</scope>
    <source>
        <strain evidence="3 4">DSM 13497</strain>
    </source>
</reference>
<dbReference type="RefSeq" id="WP_006930099.1">
    <property type="nucleotide sequence ID" value="NZ_CM001402.1"/>
</dbReference>
<keyword evidence="4" id="KW-1185">Reference proteome</keyword>
<accession>H1XUB8</accession>
<dbReference type="InterPro" id="IPR003731">
    <property type="entry name" value="Di-Nase_FeMo-co_biosynth"/>
</dbReference>
<dbReference type="Proteomes" id="UP000004671">
    <property type="component" value="Chromosome"/>
</dbReference>
<feature type="domain" description="Dinitrogenase iron-molybdenum cofactor biosynthesis" evidence="1">
    <location>
        <begin position="14"/>
        <end position="104"/>
    </location>
</feature>
<name>H1XUB8_CALAY</name>
<dbReference type="EMBL" id="CP018099">
    <property type="protein sequence ID" value="APF18765.1"/>
    <property type="molecule type" value="Genomic_DNA"/>
</dbReference>
<dbReference type="Proteomes" id="UP000183868">
    <property type="component" value="Chromosome"/>
</dbReference>
<evidence type="ECO:0000313" key="4">
    <source>
        <dbReference type="Proteomes" id="UP000004671"/>
    </source>
</evidence>
<dbReference type="EMBL" id="CM001402">
    <property type="protein sequence ID" value="EHO42744.1"/>
    <property type="molecule type" value="Genomic_DNA"/>
</dbReference>
<dbReference type="InterPro" id="IPR033913">
    <property type="entry name" value="MTH1175_dom"/>
</dbReference>
<organism evidence="3 4">
    <name type="scientific">Caldithrix abyssi DSM 13497</name>
    <dbReference type="NCBI Taxonomy" id="880073"/>
    <lineage>
        <taxon>Bacteria</taxon>
        <taxon>Pseudomonadati</taxon>
        <taxon>Calditrichota</taxon>
        <taxon>Calditrichia</taxon>
        <taxon>Calditrichales</taxon>
        <taxon>Calditrichaceae</taxon>
        <taxon>Caldithrix</taxon>
    </lineage>
</organism>
<dbReference type="InterPro" id="IPR036105">
    <property type="entry name" value="DiNase_FeMo-co_biosyn_sf"/>
</dbReference>
<dbReference type="STRING" id="880073.Cabys_2016"/>
<dbReference type="Pfam" id="PF02579">
    <property type="entry name" value="Nitro_FeMo-Co"/>
    <property type="match status" value="1"/>
</dbReference>
<dbReference type="PaxDb" id="880073-Calab_3138"/>
<dbReference type="Gene3D" id="3.30.420.130">
    <property type="entry name" value="Dinitrogenase iron-molybdenum cofactor biosynthesis domain"/>
    <property type="match status" value="1"/>
</dbReference>
<dbReference type="HOGENOM" id="CLU_104194_0_0_0"/>
<evidence type="ECO:0000313" key="3">
    <source>
        <dbReference type="EMBL" id="EHO42744.1"/>
    </source>
</evidence>
<dbReference type="KEGG" id="caby:Cabys_2016"/>
<dbReference type="eggNOG" id="COG1433">
    <property type="taxonomic scope" value="Bacteria"/>
</dbReference>
<dbReference type="SUPFAM" id="SSF53146">
    <property type="entry name" value="Nitrogenase accessory factor-like"/>
    <property type="match status" value="1"/>
</dbReference>